<dbReference type="InterPro" id="IPR006094">
    <property type="entry name" value="Oxid_FAD_bind_N"/>
</dbReference>
<evidence type="ECO:0000256" key="4">
    <source>
        <dbReference type="ARBA" id="ARBA00022723"/>
    </source>
</evidence>
<evidence type="ECO:0000259" key="13">
    <source>
        <dbReference type="PROSITE" id="PS51379"/>
    </source>
</evidence>
<dbReference type="PANTHER" id="PTHR11748:SF111">
    <property type="entry name" value="D-LACTATE DEHYDROGENASE, MITOCHONDRIAL-RELATED"/>
    <property type="match status" value="1"/>
</dbReference>
<dbReference type="GO" id="GO:0071949">
    <property type="term" value="F:FAD binding"/>
    <property type="evidence" value="ECO:0007669"/>
    <property type="project" value="InterPro"/>
</dbReference>
<keyword evidence="3" id="KW-0285">Flavoprotein</keyword>
<feature type="compositionally biased region" description="Basic and acidic residues" evidence="12">
    <location>
        <begin position="1"/>
        <end position="10"/>
    </location>
</feature>
<gene>
    <name evidence="15" type="ORF">I6I10_02485</name>
</gene>
<feature type="domain" description="FAD-binding PCMH-type" evidence="14">
    <location>
        <begin position="68"/>
        <end position="294"/>
    </location>
</feature>
<evidence type="ECO:0000256" key="6">
    <source>
        <dbReference type="ARBA" id="ARBA00022946"/>
    </source>
</evidence>
<dbReference type="InterPro" id="IPR017896">
    <property type="entry name" value="4Fe4S_Fe-S-bd"/>
</dbReference>
<dbReference type="InterPro" id="IPR016169">
    <property type="entry name" value="FAD-bd_PCMH_sub2"/>
</dbReference>
<dbReference type="Pfam" id="PF02913">
    <property type="entry name" value="FAD-oxidase_C"/>
    <property type="match status" value="1"/>
</dbReference>
<dbReference type="PROSITE" id="PS00198">
    <property type="entry name" value="4FE4S_FER_1"/>
    <property type="match status" value="1"/>
</dbReference>
<dbReference type="PROSITE" id="PS51379">
    <property type="entry name" value="4FE4S_FER_2"/>
    <property type="match status" value="1"/>
</dbReference>
<dbReference type="InterPro" id="IPR009051">
    <property type="entry name" value="Helical_ferredxn"/>
</dbReference>
<dbReference type="InterPro" id="IPR004113">
    <property type="entry name" value="FAD-bd_oxidored_4_C"/>
</dbReference>
<evidence type="ECO:0000256" key="7">
    <source>
        <dbReference type="ARBA" id="ARBA00023002"/>
    </source>
</evidence>
<dbReference type="InterPro" id="IPR004017">
    <property type="entry name" value="Cys_rich_dom"/>
</dbReference>
<comment type="cofactor">
    <cofactor evidence="1">
        <name>FAD</name>
        <dbReference type="ChEBI" id="CHEBI:57692"/>
    </cofactor>
</comment>
<dbReference type="Gene3D" id="3.30.43.10">
    <property type="entry name" value="Uridine Diphospho-n-acetylenolpyruvylglucosamine Reductase, domain 2"/>
    <property type="match status" value="1"/>
</dbReference>
<dbReference type="GO" id="GO:0008720">
    <property type="term" value="F:D-lactate dehydrogenase (NAD+) activity"/>
    <property type="evidence" value="ECO:0007669"/>
    <property type="project" value="TreeGrafter"/>
</dbReference>
<keyword evidence="8" id="KW-0408">Iron</keyword>
<dbReference type="Gene3D" id="3.30.70.2740">
    <property type="match status" value="1"/>
</dbReference>
<dbReference type="Gene3D" id="1.10.45.10">
    <property type="entry name" value="Vanillyl-alcohol Oxidase, Chain A, domain 4"/>
    <property type="match status" value="1"/>
</dbReference>
<accession>A0A7T4EG84</accession>
<sequence>MTKLLGKDPTRLGQPAGKTHPSPDPFPLEFADGTPTELRETLEQLLGKDQVRSRTIDLVRYASDASHYRLFPQVVVSPRTESDVIKLHRFCRESGHHLTFRAGGSSLNGQSLSDDILVDVRSNFRGLVVNPDTITVKPGETLINVLAVLNRKGRKIGPDPASSSIATIGGILSNNSGGMRCRVDMDSYHSIRQMRIILPSGTVVDTRDPNANERLRDQEPEIYNGLLALKSTIENDAELKAKIRRKFTIRNTNALRLDAFLDFDTPVDILMHLMIGAEGILGFIAEAEIATVAHPKMAAVTWVMMPKMDLAANYVDRLVKAGAESVELLASPAMREAVGSFPGAHEDWLNLPEEMAALLLEVAADDEESLQAKMQAARDALQDADLLQPLDFMREPTDIKNAWEIRAGLVPLAGAKRDQGCSLITEDVCYPPERIGEATKDLLDLLDKYNYPLLVMGHATFGNLHFCMTPNFEIPEEVDRYDAFLQEFAEMTLDKYEGSLKAEHGTGVNMAPFVQREWGEKAFAIMWEIKELLDPHGILAPDIKLTRDQKLHIKNFKSHPKIEDVANPCVECGFCESVCPSRHLTTTPRQRIVIRREMARQPEDSPLLTNLLEQNAYDGIDTCAVDSSCYVACPISIDTGKMVKLFRQMEQTRATEKVALTLAQHWDKVEVAGRAGLTATDAVTKVLGDGLGTRTLGLLTDAVRQVIDPDLMYTAREGLPPAATWDPPHTARETAKAVYFPACINRMFGDDHGSIAHTLVNISNRAGQPLWIPEVDGLCCGTPFTSKGFKAAQEYMATKLQKAILEWTDNGRLPLVCDAASCTHGIVENIPGVKILDAVEWAHSLLPHLTVSHKLDNLVIHPTCSMQHLGIVEEFADVAQSIASHVEVPLGAHCCGTAGDRGLLHPELTEAATLDERAGIASFESEHGPADAYASANRTCEMGLNQHSGKDYQHIIYLLEKATR</sequence>
<dbReference type="InterPro" id="IPR017900">
    <property type="entry name" value="4Fe4S_Fe_S_CS"/>
</dbReference>
<dbReference type="Gene3D" id="1.10.1060.10">
    <property type="entry name" value="Alpha-helical ferredoxin"/>
    <property type="match status" value="1"/>
</dbReference>
<dbReference type="OrthoDB" id="9770306at2"/>
<dbReference type="EMBL" id="CP066007">
    <property type="protein sequence ID" value="QQB46819.1"/>
    <property type="molecule type" value="Genomic_DNA"/>
</dbReference>
<evidence type="ECO:0000256" key="2">
    <source>
        <dbReference type="ARBA" id="ARBA00008000"/>
    </source>
</evidence>
<feature type="coiled-coil region" evidence="11">
    <location>
        <begin position="360"/>
        <end position="387"/>
    </location>
</feature>
<name>A0A7T4EG84_9CORY</name>
<evidence type="ECO:0000256" key="3">
    <source>
        <dbReference type="ARBA" id="ARBA00022630"/>
    </source>
</evidence>
<dbReference type="RefSeq" id="WP_084037221.1">
    <property type="nucleotide sequence ID" value="NZ_CP066007.1"/>
</dbReference>
<evidence type="ECO:0000256" key="9">
    <source>
        <dbReference type="ARBA" id="ARBA00023014"/>
    </source>
</evidence>
<keyword evidence="7" id="KW-0560">Oxidoreductase</keyword>
<evidence type="ECO:0000313" key="15">
    <source>
        <dbReference type="EMBL" id="QQB46819.1"/>
    </source>
</evidence>
<dbReference type="Pfam" id="PF01565">
    <property type="entry name" value="FAD_binding_4"/>
    <property type="match status" value="1"/>
</dbReference>
<dbReference type="Pfam" id="PF13183">
    <property type="entry name" value="Fer4_8"/>
    <property type="match status" value="1"/>
</dbReference>
<evidence type="ECO:0000256" key="1">
    <source>
        <dbReference type="ARBA" id="ARBA00001974"/>
    </source>
</evidence>
<organism evidence="15 16">
    <name type="scientific">Corynebacterium glucuronolyticum</name>
    <dbReference type="NCBI Taxonomy" id="39791"/>
    <lineage>
        <taxon>Bacteria</taxon>
        <taxon>Bacillati</taxon>
        <taxon>Actinomycetota</taxon>
        <taxon>Actinomycetes</taxon>
        <taxon>Mycobacteriales</taxon>
        <taxon>Corynebacteriaceae</taxon>
        <taxon>Corynebacterium</taxon>
    </lineage>
</organism>
<dbReference type="GO" id="GO:1903457">
    <property type="term" value="P:lactate catabolic process"/>
    <property type="evidence" value="ECO:0007669"/>
    <property type="project" value="TreeGrafter"/>
</dbReference>
<evidence type="ECO:0000259" key="14">
    <source>
        <dbReference type="PROSITE" id="PS51387"/>
    </source>
</evidence>
<dbReference type="InterPro" id="IPR016166">
    <property type="entry name" value="FAD-bd_PCMH"/>
</dbReference>
<feature type="region of interest" description="Disordered" evidence="12">
    <location>
        <begin position="1"/>
        <end position="26"/>
    </location>
</feature>
<evidence type="ECO:0000256" key="12">
    <source>
        <dbReference type="SAM" id="MobiDB-lite"/>
    </source>
</evidence>
<comment type="similarity">
    <text evidence="2">Belongs to the FAD-binding oxidoreductase/transferase type 4 family.</text>
</comment>
<keyword evidence="9" id="KW-0411">Iron-sulfur</keyword>
<dbReference type="Gene3D" id="3.30.465.10">
    <property type="match status" value="1"/>
</dbReference>
<dbReference type="Pfam" id="PF02754">
    <property type="entry name" value="CCG"/>
    <property type="match status" value="1"/>
</dbReference>
<evidence type="ECO:0000256" key="8">
    <source>
        <dbReference type="ARBA" id="ARBA00023004"/>
    </source>
</evidence>
<proteinExistence type="inferred from homology"/>
<keyword evidence="6" id="KW-0809">Transit peptide</keyword>
<dbReference type="GeneID" id="92758820"/>
<dbReference type="SUPFAM" id="SSF56176">
    <property type="entry name" value="FAD-binding/transporter-associated domain-like"/>
    <property type="match status" value="1"/>
</dbReference>
<evidence type="ECO:0000256" key="5">
    <source>
        <dbReference type="ARBA" id="ARBA00022827"/>
    </source>
</evidence>
<evidence type="ECO:0000256" key="10">
    <source>
        <dbReference type="ARBA" id="ARBA00038897"/>
    </source>
</evidence>
<dbReference type="InterPro" id="IPR016167">
    <property type="entry name" value="FAD-bd_PCMH_sub1"/>
</dbReference>
<protein>
    <recommendedName>
        <fullName evidence="10">D-lactate dehydrogenase (cytochrome)</fullName>
        <ecNumber evidence="10">1.1.2.4</ecNumber>
    </recommendedName>
</protein>
<dbReference type="InterPro" id="IPR016171">
    <property type="entry name" value="Vanillyl_alc_oxidase_C-sub2"/>
</dbReference>
<reference evidence="15 16" key="1">
    <citation type="submission" date="2020-12" db="EMBL/GenBank/DDBJ databases">
        <title>FDA dAtabase for Regulatory Grade micrObial Sequences (FDA-ARGOS): Supporting development and validation of Infectious Disease Dx tests.</title>
        <authorList>
            <person name="Sproer C."/>
            <person name="Gronow S."/>
            <person name="Severitt S."/>
            <person name="Schroder I."/>
            <person name="Tallon L."/>
            <person name="Sadzewicz L."/>
            <person name="Zhao X."/>
            <person name="Boylan J."/>
            <person name="Ott S."/>
            <person name="Bowen H."/>
            <person name="Vavikolanu K."/>
            <person name="Mehta A."/>
            <person name="Aluvathingal J."/>
            <person name="Nadendla S."/>
            <person name="Lowell S."/>
            <person name="Myers T."/>
            <person name="Yan Y."/>
            <person name="Sichtig H."/>
        </authorList>
    </citation>
    <scope>NUCLEOTIDE SEQUENCE [LARGE SCALE GENOMIC DNA]</scope>
    <source>
        <strain evidence="15 16">FDAARGOS_1053</strain>
    </source>
</reference>
<dbReference type="GO" id="GO:0004458">
    <property type="term" value="F:D-lactate dehydrogenase (cytochrome) activity"/>
    <property type="evidence" value="ECO:0007669"/>
    <property type="project" value="UniProtKB-EC"/>
</dbReference>
<keyword evidence="11" id="KW-0175">Coiled coil</keyword>
<keyword evidence="5" id="KW-0274">FAD</keyword>
<dbReference type="SUPFAM" id="SSF55103">
    <property type="entry name" value="FAD-linked oxidases, C-terminal domain"/>
    <property type="match status" value="1"/>
</dbReference>
<dbReference type="GO" id="GO:0051536">
    <property type="term" value="F:iron-sulfur cluster binding"/>
    <property type="evidence" value="ECO:0007669"/>
    <property type="project" value="UniProtKB-KW"/>
</dbReference>
<dbReference type="PANTHER" id="PTHR11748">
    <property type="entry name" value="D-LACTATE DEHYDROGENASE"/>
    <property type="match status" value="1"/>
</dbReference>
<evidence type="ECO:0000313" key="16">
    <source>
        <dbReference type="Proteomes" id="UP000596145"/>
    </source>
</evidence>
<dbReference type="GO" id="GO:0046872">
    <property type="term" value="F:metal ion binding"/>
    <property type="evidence" value="ECO:0007669"/>
    <property type="project" value="UniProtKB-KW"/>
</dbReference>
<dbReference type="Proteomes" id="UP000596145">
    <property type="component" value="Chromosome"/>
</dbReference>
<dbReference type="AlphaFoldDB" id="A0A7T4EG84"/>
<dbReference type="EC" id="1.1.2.4" evidence="10"/>
<dbReference type="PROSITE" id="PS51387">
    <property type="entry name" value="FAD_PCMH"/>
    <property type="match status" value="1"/>
</dbReference>
<dbReference type="InterPro" id="IPR016164">
    <property type="entry name" value="FAD-linked_Oxase-like_C"/>
</dbReference>
<keyword evidence="4" id="KW-0479">Metal-binding</keyword>
<dbReference type="SUPFAM" id="SSF46548">
    <property type="entry name" value="alpha-helical ferredoxin"/>
    <property type="match status" value="1"/>
</dbReference>
<dbReference type="InterPro" id="IPR036318">
    <property type="entry name" value="FAD-bd_PCMH-like_sf"/>
</dbReference>
<feature type="domain" description="4Fe-4S ferredoxin-type" evidence="13">
    <location>
        <begin position="558"/>
        <end position="589"/>
    </location>
</feature>
<evidence type="ECO:0000256" key="11">
    <source>
        <dbReference type="SAM" id="Coils"/>
    </source>
</evidence>